<evidence type="ECO:0000313" key="1">
    <source>
        <dbReference type="EMBL" id="QQP38985.1"/>
    </source>
</evidence>
<proteinExistence type="predicted"/>
<reference evidence="2" key="1">
    <citation type="submission" date="2021-01" db="EMBL/GenBank/DDBJ databases">
        <title>Caligus Genome Assembly.</title>
        <authorList>
            <person name="Gallardo-Escarate C."/>
        </authorList>
    </citation>
    <scope>NUCLEOTIDE SEQUENCE [LARGE SCALE GENOMIC DNA]</scope>
</reference>
<dbReference type="EMBL" id="CP045903">
    <property type="protein sequence ID" value="QQP38985.1"/>
    <property type="molecule type" value="Genomic_DNA"/>
</dbReference>
<sequence length="58" mass="6631">MAYFFKGKKLSVPSLLLLQDGARLHHECPPVPEWFLDEGQIVTIRTRIPIASRMLRGP</sequence>
<evidence type="ECO:0000313" key="2">
    <source>
        <dbReference type="Proteomes" id="UP000595437"/>
    </source>
</evidence>
<dbReference type="Proteomes" id="UP000595437">
    <property type="component" value="Chromosome 14"/>
</dbReference>
<protein>
    <submittedName>
        <fullName evidence="1">Uncharacterized protein</fullName>
    </submittedName>
</protein>
<gene>
    <name evidence="1" type="ORF">FKW44_019727</name>
</gene>
<organism evidence="1 2">
    <name type="scientific">Caligus rogercresseyi</name>
    <name type="common">Sea louse</name>
    <dbReference type="NCBI Taxonomy" id="217165"/>
    <lineage>
        <taxon>Eukaryota</taxon>
        <taxon>Metazoa</taxon>
        <taxon>Ecdysozoa</taxon>
        <taxon>Arthropoda</taxon>
        <taxon>Crustacea</taxon>
        <taxon>Multicrustacea</taxon>
        <taxon>Hexanauplia</taxon>
        <taxon>Copepoda</taxon>
        <taxon>Siphonostomatoida</taxon>
        <taxon>Caligidae</taxon>
        <taxon>Caligus</taxon>
    </lineage>
</organism>
<dbReference type="AlphaFoldDB" id="A0A7T8GX03"/>
<keyword evidence="2" id="KW-1185">Reference proteome</keyword>
<name>A0A7T8GX03_CALRO</name>
<accession>A0A7T8GX03</accession>